<dbReference type="PROSITE" id="PS51278">
    <property type="entry name" value="GATASE_TYPE_2"/>
    <property type="match status" value="1"/>
</dbReference>
<evidence type="ECO:0000313" key="2">
    <source>
        <dbReference type="EMBL" id="QHT09540.1"/>
    </source>
</evidence>
<dbReference type="SUPFAM" id="SSF56235">
    <property type="entry name" value="N-terminal nucleophile aminohydrolases (Ntn hydrolases)"/>
    <property type="match status" value="1"/>
</dbReference>
<proteinExistence type="predicted"/>
<dbReference type="InterPro" id="IPR017932">
    <property type="entry name" value="GATase_2_dom"/>
</dbReference>
<protein>
    <recommendedName>
        <fullName evidence="1">Glutamine amidotransferase type-2 domain-containing protein</fullName>
    </recommendedName>
</protein>
<reference evidence="2" key="1">
    <citation type="journal article" date="2020" name="Nature">
        <title>Giant virus diversity and host interactions through global metagenomics.</title>
        <authorList>
            <person name="Schulz F."/>
            <person name="Roux S."/>
            <person name="Paez-Espino D."/>
            <person name="Jungbluth S."/>
            <person name="Walsh D.A."/>
            <person name="Denef V.J."/>
            <person name="McMahon K.D."/>
            <person name="Konstantinidis K.T."/>
            <person name="Eloe-Fadrosh E.A."/>
            <person name="Kyrpides N.C."/>
            <person name="Woyke T."/>
        </authorList>
    </citation>
    <scope>NUCLEOTIDE SEQUENCE</scope>
    <source>
        <strain evidence="2">GVMAG-M-3300023174-102</strain>
    </source>
</reference>
<dbReference type="InterPro" id="IPR029055">
    <property type="entry name" value="Ntn_hydrolases_N"/>
</dbReference>
<dbReference type="EMBL" id="MN739512">
    <property type="protein sequence ID" value="QHT09540.1"/>
    <property type="molecule type" value="Genomic_DNA"/>
</dbReference>
<accession>A0A6C0CZY8</accession>
<sequence length="76" mass="8669">MIKYFKNISIFTSICSLSIYKKYKEPDHVKACGIVGYVGKDSAKPFLLEGLTILQNRGYDSVGIATISPKKKYYYY</sequence>
<feature type="domain" description="Glutamine amidotransferase type-2" evidence="1">
    <location>
        <begin position="32"/>
        <end position="76"/>
    </location>
</feature>
<organism evidence="2">
    <name type="scientific">viral metagenome</name>
    <dbReference type="NCBI Taxonomy" id="1070528"/>
    <lineage>
        <taxon>unclassified sequences</taxon>
        <taxon>metagenomes</taxon>
        <taxon>organismal metagenomes</taxon>
    </lineage>
</organism>
<evidence type="ECO:0000259" key="1">
    <source>
        <dbReference type="PROSITE" id="PS51278"/>
    </source>
</evidence>
<dbReference type="AlphaFoldDB" id="A0A6C0CZY8"/>
<name>A0A6C0CZY8_9ZZZZ</name>
<dbReference type="Gene3D" id="3.60.20.10">
    <property type="entry name" value="Glutamine Phosphoribosylpyrophosphate, subunit 1, domain 1"/>
    <property type="match status" value="1"/>
</dbReference>